<evidence type="ECO:0000313" key="9">
    <source>
        <dbReference type="Proteomes" id="UP000644660"/>
    </source>
</evidence>
<dbReference type="GeneID" id="64856455"/>
<dbReference type="Proteomes" id="UP000644660">
    <property type="component" value="Unassembled WGS sequence"/>
</dbReference>
<dbReference type="Gene3D" id="1.10.840.10">
    <property type="entry name" value="Ras guanine-nucleotide exchange factors catalytic domain"/>
    <property type="match status" value="1"/>
</dbReference>
<dbReference type="Pfam" id="PF00618">
    <property type="entry name" value="RasGEF_N"/>
    <property type="match status" value="1"/>
</dbReference>
<dbReference type="Pfam" id="PF00617">
    <property type="entry name" value="RasGEF"/>
    <property type="match status" value="1"/>
</dbReference>
<dbReference type="EMBL" id="CAEFZW010000002">
    <property type="protein sequence ID" value="CAB4253299.1"/>
    <property type="molecule type" value="Genomic_DNA"/>
</dbReference>
<dbReference type="InterPro" id="IPR036028">
    <property type="entry name" value="SH3-like_dom_sf"/>
</dbReference>
<dbReference type="SMART" id="SM00147">
    <property type="entry name" value="RasGEF"/>
    <property type="match status" value="1"/>
</dbReference>
<dbReference type="RefSeq" id="XP_041405337.1">
    <property type="nucleotide sequence ID" value="XM_041549403.1"/>
</dbReference>
<reference evidence="8 9" key="1">
    <citation type="submission" date="2020-05" db="EMBL/GenBank/DDBJ databases">
        <authorList>
            <person name="Casaregola S."/>
            <person name="Devillers H."/>
            <person name="Grondin C."/>
        </authorList>
    </citation>
    <scope>NUCLEOTIDE SEQUENCE [LARGE SCALE GENOMIC DNA]</scope>
    <source>
        <strain evidence="8 9">CLIB 1767</strain>
    </source>
</reference>
<evidence type="ECO:0008006" key="10">
    <source>
        <dbReference type="Google" id="ProtNLM"/>
    </source>
</evidence>
<dbReference type="InterPro" id="IPR036964">
    <property type="entry name" value="RASGEF_cat_dom_sf"/>
</dbReference>
<evidence type="ECO:0000256" key="3">
    <source>
        <dbReference type="PROSITE-ProRule" id="PRU00168"/>
    </source>
</evidence>
<dbReference type="SMART" id="SM00229">
    <property type="entry name" value="RasGEFN"/>
    <property type="match status" value="1"/>
</dbReference>
<dbReference type="InterPro" id="IPR023578">
    <property type="entry name" value="Ras_GEF_dom_sf"/>
</dbReference>
<dbReference type="PANTHER" id="PTHR23113:SF354">
    <property type="entry name" value="BUD SITE SELECTION PROTEIN 5"/>
    <property type="match status" value="1"/>
</dbReference>
<dbReference type="Gene3D" id="2.30.30.40">
    <property type="entry name" value="SH3 Domains"/>
    <property type="match status" value="1"/>
</dbReference>
<dbReference type="CDD" id="cd06224">
    <property type="entry name" value="REM"/>
    <property type="match status" value="1"/>
</dbReference>
<dbReference type="PROSITE" id="PS50002">
    <property type="entry name" value="SH3"/>
    <property type="match status" value="1"/>
</dbReference>
<accession>A0A8H2ZIR0</accession>
<keyword evidence="2 3" id="KW-0344">Guanine-nucleotide releasing factor</keyword>
<sequence length="1372" mass="157131">MDTLNPTTPLFKYDKQATTTDDKRFTTSISPTKSLELQNNIDEHDLTPVLPRNNITATSLATAIESFETAQSHNSRIQLNQQTENQTNQHVFHKLVKGGPTSVTPQLNTDDLDNKAGYITADTTPKINNQFIDTIKQQSTHNISTENLGLGIITSGEKLGQSPKIHDTNKLVHNIRASITKRDTKSESLVQPINEYKNFTGDDTLNTLEDSDYYSDDQNVGNKTHLDEISNYTYLFIVATHSFNVQDLENEDDADICLSFKKDDYAFVHNVDESGWGEVTLISTQMRGWVPFNYFTDIIDPSILENDLQSRPKSVTYWEDIAESRLPLRKLLYSAAKFLINPKSHRTTYNNDTFNIEDINDIRDGVKSLLEMTEAVSRSDEIIQKSDSVRKGRKKLLADWYNLMIKADQHKSTTSEKDISNLVKLVYEVLHKAFNFFKVWSTDKILVENNKLNEVPKANSYNNNNKQNQQYSINYLPEPPYAVQRLNEIHDILFTYSSLILGRLDLIEHNPVGCETLELMVHQIIILLRELLYISKSCSQIMQQKYNNAYESIIDKHLDPLLALVSELVSCIKVLVTQTLQDDLYKPAQDKPNKYDNFTIKEGIYHYTAEGKHLIKIISSMTTSISNTLIGCNNYLRVIGNFRLSSERQYTDFNSIKITTDEFVKRCLEGLAKSLDEEKVKTKIMNTEEIKKSNKYHSIIRFSSIRVGVNNDENTNNKNISLTPQGSQFLNEILNSDNKEFSRDSIFEKFKLDDEDWSKNDDSINNGDILSSELLFDKSATLIGASFRALVYKLTDELEKPSTLLISTVLLNYRKFAKPIDLTNNLINRFDIEDKSSQFEYDSKNGNYSSRASRLKNRRRMVCKIISTWMDSFWDHYVDCVVLPTLINFFNEAVVNYLPIEAKKLILSASRLFSKIQFSEPINKITPSQIELNETYSDHWTTDESSTTIKQLLPRSVSRSKTTSIISTSSSSSNNTNSSFSLDERIIEEYGLTNVQNSESNLLSLPLAVLNLGTTTLLTSENKYTIQSVLDSYIPFKDDITNQANLHGNSSTISNLVTNWDSLETITNISDIDNSKLDSIKFNITDMNPLEVAKQITLIESYLFNNVEQFELVNHRKLNLCPHIMLVMNFTNQLSNYVIESILEENIPLNFRVSRLNVWLRIALSSLYFRNFNSLASIMTAVQSPSISRIKPIWNSLNNKDKKLFEYLARIVYPNHNYKVYRAKLKQITDDAEALKPSLPTVPFFNIYLQDLTFVEDGNPNFRNPDSFRPNKLVNVDKYTRITNIINSVELLQIDYDNGSETNGGYIASNDSVDKRDSFFNLTDQLTIETNFITPATNLQQVILSELWRVNRPYKSNPSRGYDLSLKMIPRT</sequence>
<dbReference type="InterPro" id="IPR000651">
    <property type="entry name" value="Ras-like_Gua-exchang_fac_N"/>
</dbReference>
<proteinExistence type="predicted"/>
<evidence type="ECO:0000259" key="6">
    <source>
        <dbReference type="PROSITE" id="PS50009"/>
    </source>
</evidence>
<dbReference type="OrthoDB" id="546434at2759"/>
<organism evidence="8 9">
    <name type="scientific">Maudiozyma barnettii</name>
    <dbReference type="NCBI Taxonomy" id="61262"/>
    <lineage>
        <taxon>Eukaryota</taxon>
        <taxon>Fungi</taxon>
        <taxon>Dikarya</taxon>
        <taxon>Ascomycota</taxon>
        <taxon>Saccharomycotina</taxon>
        <taxon>Saccharomycetes</taxon>
        <taxon>Saccharomycetales</taxon>
        <taxon>Saccharomycetaceae</taxon>
        <taxon>Maudiozyma</taxon>
    </lineage>
</organism>
<evidence type="ECO:0000259" key="5">
    <source>
        <dbReference type="PROSITE" id="PS50002"/>
    </source>
</evidence>
<comment type="caution">
    <text evidence="8">The sequence shown here is derived from an EMBL/GenBank/DDBJ whole genome shotgun (WGS) entry which is preliminary data.</text>
</comment>
<feature type="domain" description="Ras-GEF" evidence="6">
    <location>
        <begin position="1088"/>
        <end position="1329"/>
    </location>
</feature>
<dbReference type="Gene3D" id="1.20.870.10">
    <property type="entry name" value="Son of sevenless (SoS) protein Chain: S domain 1"/>
    <property type="match status" value="1"/>
</dbReference>
<dbReference type="GO" id="GO:0007265">
    <property type="term" value="P:Ras protein signal transduction"/>
    <property type="evidence" value="ECO:0007669"/>
    <property type="project" value="TreeGrafter"/>
</dbReference>
<dbReference type="InterPro" id="IPR001452">
    <property type="entry name" value="SH3_domain"/>
</dbReference>
<dbReference type="SUPFAM" id="SSF50044">
    <property type="entry name" value="SH3-domain"/>
    <property type="match status" value="1"/>
</dbReference>
<evidence type="ECO:0000256" key="4">
    <source>
        <dbReference type="PROSITE-ProRule" id="PRU00192"/>
    </source>
</evidence>
<evidence type="ECO:0000313" key="8">
    <source>
        <dbReference type="EMBL" id="CAB4253299.1"/>
    </source>
</evidence>
<evidence type="ECO:0000259" key="7">
    <source>
        <dbReference type="PROSITE" id="PS50212"/>
    </source>
</evidence>
<dbReference type="InterPro" id="IPR001895">
    <property type="entry name" value="RASGEF_cat_dom"/>
</dbReference>
<dbReference type="GO" id="GO:0005085">
    <property type="term" value="F:guanyl-nucleotide exchange factor activity"/>
    <property type="evidence" value="ECO:0007669"/>
    <property type="project" value="UniProtKB-KW"/>
</dbReference>
<dbReference type="PROSITE" id="PS50212">
    <property type="entry name" value="RASGEF_NTER"/>
    <property type="match status" value="1"/>
</dbReference>
<feature type="domain" description="N-terminal Ras-GEF" evidence="7">
    <location>
        <begin position="778"/>
        <end position="917"/>
    </location>
</feature>
<feature type="domain" description="SH3" evidence="5">
    <location>
        <begin position="232"/>
        <end position="300"/>
    </location>
</feature>
<evidence type="ECO:0000256" key="1">
    <source>
        <dbReference type="ARBA" id="ARBA00022443"/>
    </source>
</evidence>
<dbReference type="GO" id="GO:0005886">
    <property type="term" value="C:plasma membrane"/>
    <property type="evidence" value="ECO:0007669"/>
    <property type="project" value="TreeGrafter"/>
</dbReference>
<name>A0A8H2ZIR0_9SACH</name>
<gene>
    <name evidence="8" type="ORF">KABA2_02S16236</name>
</gene>
<keyword evidence="1 4" id="KW-0728">SH3 domain</keyword>
<dbReference type="SUPFAM" id="SSF48366">
    <property type="entry name" value="Ras GEF"/>
    <property type="match status" value="1"/>
</dbReference>
<dbReference type="InterPro" id="IPR008937">
    <property type="entry name" value="Ras-like_GEF"/>
</dbReference>
<dbReference type="PANTHER" id="PTHR23113">
    <property type="entry name" value="GUANINE NUCLEOTIDE EXCHANGE FACTOR"/>
    <property type="match status" value="1"/>
</dbReference>
<protein>
    <recommendedName>
        <fullName evidence="10">Ras GEF</fullName>
    </recommendedName>
</protein>
<dbReference type="PROSITE" id="PS50009">
    <property type="entry name" value="RASGEF_CAT"/>
    <property type="match status" value="1"/>
</dbReference>
<evidence type="ECO:0000256" key="2">
    <source>
        <dbReference type="ARBA" id="ARBA00022658"/>
    </source>
</evidence>
<keyword evidence="9" id="KW-1185">Reference proteome</keyword>